<sequence length="44" mass="4719">MAYVIVHYLPFMIAAGALGFLVGWWATGSRRRQIVDHSGDGGAA</sequence>
<proteinExistence type="predicted"/>
<evidence type="ECO:0000313" key="3">
    <source>
        <dbReference type="Proteomes" id="UP001549321"/>
    </source>
</evidence>
<dbReference type="RefSeq" id="WP_354549396.1">
    <property type="nucleotide sequence ID" value="NZ_JBEPSM010000001.1"/>
</dbReference>
<protein>
    <submittedName>
        <fullName evidence="2">Uncharacterized protein</fullName>
    </submittedName>
</protein>
<keyword evidence="1" id="KW-1133">Transmembrane helix</keyword>
<gene>
    <name evidence="2" type="ORF">ABIE08_001152</name>
</gene>
<organism evidence="2 3">
    <name type="scientific">Kaistia defluvii</name>
    <dbReference type="NCBI Taxonomy" id="410841"/>
    <lineage>
        <taxon>Bacteria</taxon>
        <taxon>Pseudomonadati</taxon>
        <taxon>Pseudomonadota</taxon>
        <taxon>Alphaproteobacteria</taxon>
        <taxon>Hyphomicrobiales</taxon>
        <taxon>Kaistiaceae</taxon>
        <taxon>Kaistia</taxon>
    </lineage>
</organism>
<keyword evidence="1" id="KW-0472">Membrane</keyword>
<reference evidence="2 3" key="1">
    <citation type="submission" date="2024-06" db="EMBL/GenBank/DDBJ databases">
        <title>Sorghum-associated microbial communities from plants grown in Nebraska, USA.</title>
        <authorList>
            <person name="Schachtman D."/>
        </authorList>
    </citation>
    <scope>NUCLEOTIDE SEQUENCE [LARGE SCALE GENOMIC DNA]</scope>
    <source>
        <strain evidence="2 3">3207</strain>
    </source>
</reference>
<comment type="caution">
    <text evidence="2">The sequence shown here is derived from an EMBL/GenBank/DDBJ whole genome shotgun (WGS) entry which is preliminary data.</text>
</comment>
<evidence type="ECO:0000256" key="1">
    <source>
        <dbReference type="SAM" id="Phobius"/>
    </source>
</evidence>
<name>A0ABV2QW46_9HYPH</name>
<dbReference type="Proteomes" id="UP001549321">
    <property type="component" value="Unassembled WGS sequence"/>
</dbReference>
<dbReference type="EMBL" id="JBEPSM010000001">
    <property type="protein sequence ID" value="MET4633239.1"/>
    <property type="molecule type" value="Genomic_DNA"/>
</dbReference>
<feature type="transmembrane region" description="Helical" evidence="1">
    <location>
        <begin position="6"/>
        <end position="26"/>
    </location>
</feature>
<evidence type="ECO:0000313" key="2">
    <source>
        <dbReference type="EMBL" id="MET4633239.1"/>
    </source>
</evidence>
<accession>A0ABV2QW46</accession>
<keyword evidence="3" id="KW-1185">Reference proteome</keyword>
<keyword evidence="1" id="KW-0812">Transmembrane</keyword>